<keyword evidence="3" id="KW-1185">Reference proteome</keyword>
<protein>
    <submittedName>
        <fullName evidence="2">Activating signal cointegrator 1 complex subunit</fullName>
    </submittedName>
</protein>
<evidence type="ECO:0000259" key="1">
    <source>
        <dbReference type="Pfam" id="PF10469"/>
    </source>
</evidence>
<sequence length="349" mass="39582">MDDTLHPQIIKLGNRYYRNNICPVSHNDEYEEYLDEEPFDLTENSHAPDELNLGLIRLSMPIKTTDKGCSGKTITITGENKANLVSACNRIAAKVAIERKKAEPNHFLSIPLSEPIAEAYNKLKEELVNKKEKYKFDENDLMKLSKVHFTICTMFLADDDEVTIAKNIIKEFVLADDFAGNFRQGSIRLTVKGLEIMNDDLCRARVVYAKPLKNEALDRLQVICDQLKNLCSDSGLLAGQNSTNVKIHMTVLNAKRSAKKRLEASLSEEELVKWKSGSRRAFSKQLHSQMSLIDATEIFKCFSQYTFAKDFPLKEIQLNVRGVPGDIYPFVASILLPQQPRDSLIFMDS</sequence>
<accession>A0ABD2Q5M3</accession>
<dbReference type="InterPro" id="IPR009210">
    <property type="entry name" value="ASCC1"/>
</dbReference>
<dbReference type="PANTHER" id="PTHR13360:SF1">
    <property type="entry name" value="ACTIVATING SIGNAL COINTEGRATOR 1 COMPLEX SUBUNIT 1"/>
    <property type="match status" value="1"/>
</dbReference>
<dbReference type="Proteomes" id="UP001626550">
    <property type="component" value="Unassembled WGS sequence"/>
</dbReference>
<organism evidence="2 3">
    <name type="scientific">Cichlidogyrus casuarinus</name>
    <dbReference type="NCBI Taxonomy" id="1844966"/>
    <lineage>
        <taxon>Eukaryota</taxon>
        <taxon>Metazoa</taxon>
        <taxon>Spiralia</taxon>
        <taxon>Lophotrochozoa</taxon>
        <taxon>Platyhelminthes</taxon>
        <taxon>Monogenea</taxon>
        <taxon>Monopisthocotylea</taxon>
        <taxon>Dactylogyridea</taxon>
        <taxon>Ancyrocephalidae</taxon>
        <taxon>Cichlidogyrus</taxon>
    </lineage>
</organism>
<dbReference type="Pfam" id="PF10469">
    <property type="entry name" value="AKAP7_NLS"/>
    <property type="match status" value="1"/>
</dbReference>
<evidence type="ECO:0000313" key="3">
    <source>
        <dbReference type="Proteomes" id="UP001626550"/>
    </source>
</evidence>
<gene>
    <name evidence="2" type="primary">ASCC1</name>
    <name evidence="2" type="ORF">Ciccas_006931</name>
</gene>
<comment type="caution">
    <text evidence="2">The sequence shown here is derived from an EMBL/GenBank/DDBJ whole genome shotgun (WGS) entry which is preliminary data.</text>
</comment>
<dbReference type="InterPro" id="IPR019510">
    <property type="entry name" value="AKAP7-like_phosphoesterase"/>
</dbReference>
<reference evidence="2 3" key="1">
    <citation type="submission" date="2024-11" db="EMBL/GenBank/DDBJ databases">
        <title>Adaptive evolution of stress response genes in parasites aligns with host niche diversity.</title>
        <authorList>
            <person name="Hahn C."/>
            <person name="Resl P."/>
        </authorList>
    </citation>
    <scope>NUCLEOTIDE SEQUENCE [LARGE SCALE GENOMIC DNA]</scope>
    <source>
        <strain evidence="2">EGGRZ-B1_66</strain>
        <tissue evidence="2">Body</tissue>
    </source>
</reference>
<proteinExistence type="predicted"/>
<feature type="domain" description="A-kinase anchor protein 7-like phosphoesterase" evidence="1">
    <location>
        <begin position="104"/>
        <end position="334"/>
    </location>
</feature>
<dbReference type="EMBL" id="JBJKFK010000995">
    <property type="protein sequence ID" value="KAL3314457.1"/>
    <property type="molecule type" value="Genomic_DNA"/>
</dbReference>
<dbReference type="AlphaFoldDB" id="A0ABD2Q5M3"/>
<name>A0ABD2Q5M3_9PLAT</name>
<dbReference type="Gene3D" id="3.90.1140.10">
    <property type="entry name" value="Cyclic phosphodiesterase"/>
    <property type="match status" value="1"/>
</dbReference>
<dbReference type="PANTHER" id="PTHR13360">
    <property type="entry name" value="ACTIVATING SIGNAL COINTEGRATOR 1 COMPLEX SUBUNIT 1"/>
    <property type="match status" value="1"/>
</dbReference>
<evidence type="ECO:0000313" key="2">
    <source>
        <dbReference type="EMBL" id="KAL3314457.1"/>
    </source>
</evidence>